<evidence type="ECO:0008006" key="2">
    <source>
        <dbReference type="Google" id="ProtNLM"/>
    </source>
</evidence>
<evidence type="ECO:0000313" key="1">
    <source>
        <dbReference type="EMBL" id="VAW07004.1"/>
    </source>
</evidence>
<dbReference type="GO" id="GO:0019441">
    <property type="term" value="P:L-tryptophan catabolic process to kynurenine"/>
    <property type="evidence" value="ECO:0007669"/>
    <property type="project" value="InterPro"/>
</dbReference>
<dbReference type="PANTHER" id="PTHR34861:SF10">
    <property type="entry name" value="CYCLASE"/>
    <property type="match status" value="1"/>
</dbReference>
<dbReference type="SUPFAM" id="SSF102198">
    <property type="entry name" value="Putative cyclase"/>
    <property type="match status" value="1"/>
</dbReference>
<gene>
    <name evidence="1" type="ORF">MNBD_ALPHA01-905</name>
</gene>
<dbReference type="InterPro" id="IPR037175">
    <property type="entry name" value="KFase_sf"/>
</dbReference>
<proteinExistence type="predicted"/>
<sequence length="302" mass="32824">MSKDQNPEKPFGDQWYPSRFGANDEIGALNFLNPGKILEAISLVRQGSTYSLAIPTGPETPAYPPRNFQMNIVSPGQYGGSTWGTNKAGGIDEFFTVWPGMGTHFDGLGHIAIDHRFYNGTPADEVYNHTGVLKFGTETIPPIVTRGVFLDIAALRGAQMMEPGDVITPADIEEAMERQNVKIGSGDVVMLRTGWITTMESAPEKFIGPVPGLGKAAAQYLSDAEVVIIGVDQYSTEVMPAEDSDEFIPVHQLDLAVNGVYHLQNVMLEELARDNVNEFMFVLGLPKFVGATQMTANPIAIC</sequence>
<organism evidence="1">
    <name type="scientific">hydrothermal vent metagenome</name>
    <dbReference type="NCBI Taxonomy" id="652676"/>
    <lineage>
        <taxon>unclassified sequences</taxon>
        <taxon>metagenomes</taxon>
        <taxon>ecological metagenomes</taxon>
    </lineage>
</organism>
<dbReference type="PANTHER" id="PTHR34861">
    <property type="match status" value="1"/>
</dbReference>
<dbReference type="AlphaFoldDB" id="A0A3B0TDV8"/>
<accession>A0A3B0TDV8</accession>
<dbReference type="InterPro" id="IPR007325">
    <property type="entry name" value="KFase/CYL"/>
</dbReference>
<dbReference type="GO" id="GO:0004061">
    <property type="term" value="F:arylformamidase activity"/>
    <property type="evidence" value="ECO:0007669"/>
    <property type="project" value="InterPro"/>
</dbReference>
<name>A0A3B0TDV8_9ZZZZ</name>
<dbReference type="Pfam" id="PF04199">
    <property type="entry name" value="Cyclase"/>
    <property type="match status" value="1"/>
</dbReference>
<dbReference type="EMBL" id="UOEJ01000257">
    <property type="protein sequence ID" value="VAW07004.1"/>
    <property type="molecule type" value="Genomic_DNA"/>
</dbReference>
<reference evidence="1" key="1">
    <citation type="submission" date="2018-06" db="EMBL/GenBank/DDBJ databases">
        <authorList>
            <person name="Zhirakovskaya E."/>
        </authorList>
    </citation>
    <scope>NUCLEOTIDE SEQUENCE</scope>
</reference>
<protein>
    <recommendedName>
        <fullName evidence="2">Cyclase family protein</fullName>
    </recommendedName>
</protein>
<dbReference type="Gene3D" id="3.50.30.50">
    <property type="entry name" value="Putative cyclase"/>
    <property type="match status" value="1"/>
</dbReference>